<dbReference type="InterPro" id="IPR029021">
    <property type="entry name" value="Prot-tyrosine_phosphatase-like"/>
</dbReference>
<dbReference type="PROSITE" id="PS50055">
    <property type="entry name" value="TYR_PHOSPHATASE_PTP"/>
    <property type="match status" value="1"/>
</dbReference>
<gene>
    <name evidence="3" type="ORF">ANCDUO_01835</name>
</gene>
<dbReference type="PRINTS" id="PR00700">
    <property type="entry name" value="PRTYPHPHTASE"/>
</dbReference>
<dbReference type="InterPro" id="IPR050348">
    <property type="entry name" value="Protein-Tyr_Phosphatase"/>
</dbReference>
<name>A0A0C2H8C3_9BILA</name>
<dbReference type="Gene3D" id="3.90.190.10">
    <property type="entry name" value="Protein tyrosine phosphatase superfamily"/>
    <property type="match status" value="1"/>
</dbReference>
<dbReference type="PROSITE" id="PS50056">
    <property type="entry name" value="TYR_PHOSPHATASE_2"/>
    <property type="match status" value="1"/>
</dbReference>
<dbReference type="Pfam" id="PF00102">
    <property type="entry name" value="Y_phosphatase"/>
    <property type="match status" value="1"/>
</dbReference>
<dbReference type="PANTHER" id="PTHR19134:SF531">
    <property type="entry name" value="TYROSINE-PROTEIN PHOSPHATASE LAR"/>
    <property type="match status" value="1"/>
</dbReference>
<dbReference type="SMART" id="SM00404">
    <property type="entry name" value="PTPc_motif"/>
    <property type="match status" value="1"/>
</dbReference>
<evidence type="ECO:0000313" key="3">
    <source>
        <dbReference type="EMBL" id="KIH67839.1"/>
    </source>
</evidence>
<evidence type="ECO:0000259" key="1">
    <source>
        <dbReference type="PROSITE" id="PS50055"/>
    </source>
</evidence>
<dbReference type="InterPro" id="IPR000387">
    <property type="entry name" value="Tyr_Pase_dom"/>
</dbReference>
<dbReference type="EMBL" id="KN726555">
    <property type="protein sequence ID" value="KIH67839.1"/>
    <property type="molecule type" value="Genomic_DNA"/>
</dbReference>
<dbReference type="AlphaFoldDB" id="A0A0C2H8C3"/>
<feature type="domain" description="Tyrosine specific protein phosphatases" evidence="2">
    <location>
        <begin position="24"/>
        <end position="89"/>
    </location>
</feature>
<dbReference type="OrthoDB" id="10253954at2759"/>
<dbReference type="Proteomes" id="UP000054047">
    <property type="component" value="Unassembled WGS sequence"/>
</dbReference>
<protein>
    <submittedName>
        <fullName evidence="3">Protein-tyrosine phosphatase</fullName>
    </submittedName>
</protein>
<dbReference type="PANTHER" id="PTHR19134">
    <property type="entry name" value="RECEPTOR-TYPE TYROSINE-PROTEIN PHOSPHATASE"/>
    <property type="match status" value="1"/>
</dbReference>
<evidence type="ECO:0000313" key="4">
    <source>
        <dbReference type="Proteomes" id="UP000054047"/>
    </source>
</evidence>
<accession>A0A0C2H8C3</accession>
<organism evidence="3 4">
    <name type="scientific">Ancylostoma duodenale</name>
    <dbReference type="NCBI Taxonomy" id="51022"/>
    <lineage>
        <taxon>Eukaryota</taxon>
        <taxon>Metazoa</taxon>
        <taxon>Ecdysozoa</taxon>
        <taxon>Nematoda</taxon>
        <taxon>Chromadorea</taxon>
        <taxon>Rhabditida</taxon>
        <taxon>Rhabditina</taxon>
        <taxon>Rhabditomorpha</taxon>
        <taxon>Strongyloidea</taxon>
        <taxon>Ancylostomatidae</taxon>
        <taxon>Ancylostomatinae</taxon>
        <taxon>Ancylostoma</taxon>
    </lineage>
</organism>
<keyword evidence="4" id="KW-1185">Reference proteome</keyword>
<dbReference type="GO" id="GO:0004725">
    <property type="term" value="F:protein tyrosine phosphatase activity"/>
    <property type="evidence" value="ECO:0007669"/>
    <property type="project" value="InterPro"/>
</dbReference>
<dbReference type="InterPro" id="IPR003595">
    <property type="entry name" value="Tyr_Pase_cat"/>
</dbReference>
<feature type="domain" description="Tyrosine-protein phosphatase" evidence="1">
    <location>
        <begin position="1"/>
        <end position="89"/>
    </location>
</feature>
<reference evidence="3 4" key="1">
    <citation type="submission" date="2013-12" db="EMBL/GenBank/DDBJ databases">
        <title>Draft genome of the parsitic nematode Ancylostoma duodenale.</title>
        <authorList>
            <person name="Mitreva M."/>
        </authorList>
    </citation>
    <scope>NUCLEOTIDE SEQUENCE [LARGE SCALE GENOMIC DNA]</scope>
    <source>
        <strain evidence="3 4">Zhejiang</strain>
    </source>
</reference>
<dbReference type="InterPro" id="IPR000242">
    <property type="entry name" value="PTP_cat"/>
</dbReference>
<evidence type="ECO:0000259" key="2">
    <source>
        <dbReference type="PROSITE" id="PS50056"/>
    </source>
</evidence>
<dbReference type="SUPFAM" id="SSF52799">
    <property type="entry name" value="(Phosphotyrosine protein) phosphatases II"/>
    <property type="match status" value="1"/>
</dbReference>
<sequence length="108" mass="12092">MTSSHFQYTAWPDHGVPDHPTPFLIFLKRVKTLNPPDAGPIISHCSAGIGRTGAFIVVDCMLERLRYENTVDIFGCVTSLRSQRSYMVQVRHWCVRIACAGENVVVSD</sequence>
<proteinExistence type="predicted"/>